<feature type="region of interest" description="Disordered" evidence="6">
    <location>
        <begin position="149"/>
        <end position="168"/>
    </location>
</feature>
<proteinExistence type="evidence at transcript level"/>
<dbReference type="Pfam" id="PF00533">
    <property type="entry name" value="BRCT"/>
    <property type="match status" value="1"/>
</dbReference>
<dbReference type="SUPFAM" id="SSF52113">
    <property type="entry name" value="BRCT domain"/>
    <property type="match status" value="2"/>
</dbReference>
<keyword evidence="3" id="KW-0227">DNA damage</keyword>
<evidence type="ECO:0000256" key="6">
    <source>
        <dbReference type="SAM" id="MobiDB-lite"/>
    </source>
</evidence>
<evidence type="ECO:0000256" key="4">
    <source>
        <dbReference type="ARBA" id="ARBA00023204"/>
    </source>
</evidence>
<name>A0A6F9DWK7_9ASCI</name>
<evidence type="ECO:0000256" key="5">
    <source>
        <dbReference type="ARBA" id="ARBA00023242"/>
    </source>
</evidence>
<dbReference type="PANTHER" id="PTHR11370:SF5">
    <property type="entry name" value="DNA REPAIR PROTEIN XRCC1"/>
    <property type="match status" value="1"/>
</dbReference>
<dbReference type="Pfam" id="PF01834">
    <property type="entry name" value="XRCC1_N"/>
    <property type="match status" value="1"/>
</dbReference>
<protein>
    <submittedName>
        <fullName evidence="8">DNA repair protein XRCC1-like</fullName>
    </submittedName>
</protein>
<dbReference type="CDD" id="cd17725">
    <property type="entry name" value="BRCT_XRCC1_rpt1"/>
    <property type="match status" value="1"/>
</dbReference>
<dbReference type="PROSITE" id="PS50172">
    <property type="entry name" value="BRCT"/>
    <property type="match status" value="2"/>
</dbReference>
<dbReference type="CDD" id="cd17707">
    <property type="entry name" value="BRCT_XRCC1_rpt2"/>
    <property type="match status" value="1"/>
</dbReference>
<feature type="domain" description="BRCT" evidence="7">
    <location>
        <begin position="252"/>
        <end position="341"/>
    </location>
</feature>
<dbReference type="InterPro" id="IPR036420">
    <property type="entry name" value="BRCT_dom_sf"/>
</dbReference>
<keyword evidence="2" id="KW-0677">Repeat</keyword>
<feature type="region of interest" description="Disordered" evidence="6">
    <location>
        <begin position="212"/>
        <end position="245"/>
    </location>
</feature>
<keyword evidence="4" id="KW-0234">DNA repair</keyword>
<accession>A0A6F9DWK7</accession>
<dbReference type="Gene3D" id="2.60.120.260">
    <property type="entry name" value="Galactose-binding domain-like"/>
    <property type="match status" value="1"/>
</dbReference>
<dbReference type="Gene3D" id="3.40.50.10190">
    <property type="entry name" value="BRCT domain"/>
    <property type="match status" value="2"/>
</dbReference>
<evidence type="ECO:0000259" key="7">
    <source>
        <dbReference type="PROSITE" id="PS50172"/>
    </source>
</evidence>
<dbReference type="GO" id="GO:0000012">
    <property type="term" value="P:single strand break repair"/>
    <property type="evidence" value="ECO:0007669"/>
    <property type="project" value="InterPro"/>
</dbReference>
<dbReference type="SMART" id="SM00292">
    <property type="entry name" value="BRCT"/>
    <property type="match status" value="2"/>
</dbReference>
<evidence type="ECO:0000256" key="3">
    <source>
        <dbReference type="ARBA" id="ARBA00022763"/>
    </source>
</evidence>
<dbReference type="GO" id="GO:0005634">
    <property type="term" value="C:nucleus"/>
    <property type="evidence" value="ECO:0007669"/>
    <property type="project" value="UniProtKB-SubCell"/>
</dbReference>
<evidence type="ECO:0000256" key="1">
    <source>
        <dbReference type="ARBA" id="ARBA00004123"/>
    </source>
</evidence>
<dbReference type="SUPFAM" id="SSF49785">
    <property type="entry name" value="Galactose-binding domain-like"/>
    <property type="match status" value="1"/>
</dbReference>
<feature type="region of interest" description="Disordered" evidence="6">
    <location>
        <begin position="335"/>
        <end position="420"/>
    </location>
</feature>
<dbReference type="InterPro" id="IPR045080">
    <property type="entry name" value="BRCT_XRCC1_rpt1"/>
</dbReference>
<dbReference type="InterPro" id="IPR008979">
    <property type="entry name" value="Galactose-bd-like_sf"/>
</dbReference>
<dbReference type="Pfam" id="PF16589">
    <property type="entry name" value="BRCT_2"/>
    <property type="match status" value="1"/>
</dbReference>
<reference evidence="8" key="1">
    <citation type="submission" date="2020-04" db="EMBL/GenBank/DDBJ databases">
        <authorList>
            <person name="Neveu A P."/>
        </authorList>
    </citation>
    <scope>NUCLEOTIDE SEQUENCE</scope>
    <source>
        <tissue evidence="8">Whole embryo</tissue>
    </source>
</reference>
<organism evidence="8">
    <name type="scientific">Phallusia mammillata</name>
    <dbReference type="NCBI Taxonomy" id="59560"/>
    <lineage>
        <taxon>Eukaryota</taxon>
        <taxon>Metazoa</taxon>
        <taxon>Chordata</taxon>
        <taxon>Tunicata</taxon>
        <taxon>Ascidiacea</taxon>
        <taxon>Phlebobranchia</taxon>
        <taxon>Ascidiidae</taxon>
        <taxon>Phallusia</taxon>
    </lineage>
</organism>
<dbReference type="PANTHER" id="PTHR11370">
    <property type="entry name" value="DNA-REPAIR PROTEIN XRCC1"/>
    <property type="match status" value="1"/>
</dbReference>
<evidence type="ECO:0000313" key="8">
    <source>
        <dbReference type="EMBL" id="CAB3267802.1"/>
    </source>
</evidence>
<dbReference type="InterPro" id="IPR001357">
    <property type="entry name" value="BRCT_dom"/>
</dbReference>
<evidence type="ECO:0000256" key="2">
    <source>
        <dbReference type="ARBA" id="ARBA00022737"/>
    </source>
</evidence>
<dbReference type="InterPro" id="IPR002706">
    <property type="entry name" value="Xrcc1_N"/>
</dbReference>
<feature type="compositionally biased region" description="Acidic residues" evidence="6">
    <location>
        <begin position="359"/>
        <end position="381"/>
    </location>
</feature>
<dbReference type="EMBL" id="LR791940">
    <property type="protein sequence ID" value="CAB3267802.1"/>
    <property type="molecule type" value="mRNA"/>
</dbReference>
<dbReference type="GO" id="GO:0006284">
    <property type="term" value="P:base-excision repair"/>
    <property type="evidence" value="ECO:0007669"/>
    <property type="project" value="InterPro"/>
</dbReference>
<sequence length="515" mass="57766">MPIINIQHIVSFSSEDKIHKAENLLRKNSQGKWRCAKSGESQAVVVMQLEKATRINSIDIGNDGSAFVEVLVSRSSNDQDYQVLLVASSFMTPTEARSGNGSNKVRMFSEDQLSSEIAKQSWNRVKLVCTQPFNKHTTYGLSFINLHSKENEEKSQSPETTSSQLQSASSSRTSFGKFKLKAVDPVAPPSVRNVAMKVETQTFNQAKLGPKIKVEEKTKPGKVSEPQKRKMLSETSTKPKHQKTNRAATDVAFNKLLSDVVFVISGFQNPRRSDLRDKALSMGARYRRDWETGCTHLICAFANTPKFRQVMGDPRGRIVRADWIIDCAAQKKRLPCKPYSMDPNTSDNDDVDDGKPPDDIDDPIEASTDEEDDVIDTDDEIERVKQNIKIESPGAPPVDPYDVSTDDEEEPPVTSSDGIPELPDYFSGKTFFLYGDFPPVIERMLKRHIITCDGTLEEYMSDDVRYVVTQRSWDSSFDDALTSNSSLVFVKPSWVFECGHSKSLLPHSRHIVHSN</sequence>
<dbReference type="FunFam" id="2.60.120.260:FF:000025">
    <property type="entry name" value="DNA repair protein XRCC1 isoform X1"/>
    <property type="match status" value="1"/>
</dbReference>
<dbReference type="GO" id="GO:0003684">
    <property type="term" value="F:damaged DNA binding"/>
    <property type="evidence" value="ECO:0007669"/>
    <property type="project" value="InterPro"/>
</dbReference>
<comment type="subcellular location">
    <subcellularLocation>
        <location evidence="1">Nucleus</location>
    </subcellularLocation>
</comment>
<feature type="domain" description="BRCT" evidence="7">
    <location>
        <begin position="421"/>
        <end position="512"/>
    </location>
</feature>
<dbReference type="GO" id="GO:0006303">
    <property type="term" value="P:double-strand break repair via nonhomologous end joining"/>
    <property type="evidence" value="ECO:0007669"/>
    <property type="project" value="InterPro"/>
</dbReference>
<keyword evidence="5" id="KW-0539">Nucleus</keyword>
<gene>
    <name evidence="8" type="primary">Xrcc1-002</name>
</gene>
<dbReference type="FunFam" id="3.40.50.10190:FF:000008">
    <property type="entry name" value="X-ray repair cross complementing 1"/>
    <property type="match status" value="1"/>
</dbReference>
<dbReference type="AlphaFoldDB" id="A0A6F9DWK7"/>